<feature type="transmembrane region" description="Helical" evidence="1">
    <location>
        <begin position="307"/>
        <end position="325"/>
    </location>
</feature>
<dbReference type="KEGG" id="clf:GJQ69_04425"/>
<feature type="transmembrane region" description="Helical" evidence="1">
    <location>
        <begin position="847"/>
        <end position="870"/>
    </location>
</feature>
<dbReference type="PANTHER" id="PTHR38454">
    <property type="entry name" value="INTEGRAL MEMBRANE PROTEIN-RELATED"/>
    <property type="match status" value="1"/>
</dbReference>
<reference evidence="4 5" key="1">
    <citation type="submission" date="2019-11" db="EMBL/GenBank/DDBJ databases">
        <authorList>
            <person name="Ren C."/>
            <person name="Wang H."/>
            <person name="Xu Y."/>
        </authorList>
    </citation>
    <scope>NUCLEOTIDE SEQUENCE [LARGE SCALE GENOMIC DNA]</scope>
    <source>
        <strain evidence="5">JNU-WLY1368</strain>
        <strain evidence="2 4">LBM 19010</strain>
    </source>
</reference>
<reference evidence="3" key="3">
    <citation type="journal article" date="2022" name="Int. J. Syst. Evol. Microbiol.">
        <title>Caproicibacterium lactatifermentans sp. nov., isolated from pit clay used for the production of Chinese strong aroma-type liquor.</title>
        <authorList>
            <person name="Wang H."/>
            <person name="Gu Y."/>
            <person name="Zhao D."/>
            <person name="Qiao Z."/>
            <person name="Zheng J."/>
            <person name="Gao J."/>
            <person name="Ren C."/>
            <person name="Xu Y."/>
        </authorList>
    </citation>
    <scope>NUCLEOTIDE SEQUENCE</scope>
    <source>
        <strain evidence="3">JNU-WLY1368</strain>
    </source>
</reference>
<dbReference type="InterPro" id="IPR018580">
    <property type="entry name" value="Uncharacterised_YfhO"/>
</dbReference>
<feature type="transmembrane region" description="Helical" evidence="1">
    <location>
        <begin position="439"/>
        <end position="462"/>
    </location>
</feature>
<evidence type="ECO:0000313" key="2">
    <source>
        <dbReference type="EMBL" id="QKN23790.1"/>
    </source>
</evidence>
<keyword evidence="1" id="KW-0812">Transmembrane</keyword>
<dbReference type="EMBL" id="CP046051">
    <property type="protein sequence ID" value="QKN23790.1"/>
    <property type="molecule type" value="Genomic_DNA"/>
</dbReference>
<feature type="transmembrane region" description="Helical" evidence="1">
    <location>
        <begin position="103"/>
        <end position="124"/>
    </location>
</feature>
<feature type="transmembrane region" description="Helical" evidence="1">
    <location>
        <begin position="469"/>
        <end position="488"/>
    </location>
</feature>
<dbReference type="AlphaFoldDB" id="A0A859DPQ9"/>
<feature type="transmembrane region" description="Helical" evidence="1">
    <location>
        <begin position="185"/>
        <end position="204"/>
    </location>
</feature>
<dbReference type="Proteomes" id="UP000509623">
    <property type="component" value="Chromosome"/>
</dbReference>
<keyword evidence="1" id="KW-1133">Transmembrane helix</keyword>
<organism evidence="2 4">
    <name type="scientific">Caproicibacterium lactatifermentans</name>
    <dbReference type="NCBI Taxonomy" id="2666138"/>
    <lineage>
        <taxon>Bacteria</taxon>
        <taxon>Bacillati</taxon>
        <taxon>Bacillota</taxon>
        <taxon>Clostridia</taxon>
        <taxon>Eubacteriales</taxon>
        <taxon>Oscillospiraceae</taxon>
        <taxon>Caproicibacterium</taxon>
    </lineage>
</organism>
<protein>
    <submittedName>
        <fullName evidence="2">YfhO family protein</fullName>
    </submittedName>
</protein>
<evidence type="ECO:0000313" key="5">
    <source>
        <dbReference type="Proteomes" id="UP000509623"/>
    </source>
</evidence>
<gene>
    <name evidence="2" type="ORF">GJQ69_04425</name>
    <name evidence="3" type="ORF">GKP14_00150</name>
</gene>
<keyword evidence="5" id="KW-1185">Reference proteome</keyword>
<feature type="transmembrane region" description="Helical" evidence="1">
    <location>
        <begin position="368"/>
        <end position="386"/>
    </location>
</feature>
<dbReference type="PANTHER" id="PTHR38454:SF1">
    <property type="entry name" value="INTEGRAL MEMBRANE PROTEIN"/>
    <property type="match status" value="1"/>
</dbReference>
<proteinExistence type="predicted"/>
<accession>A0A859DPQ9</accession>
<feature type="transmembrane region" description="Helical" evidence="1">
    <location>
        <begin position="224"/>
        <end position="246"/>
    </location>
</feature>
<feature type="transmembrane region" description="Helical" evidence="1">
    <location>
        <begin position="398"/>
        <end position="419"/>
    </location>
</feature>
<dbReference type="Pfam" id="PF09586">
    <property type="entry name" value="YfhO"/>
    <property type="match status" value="1"/>
</dbReference>
<keyword evidence="1" id="KW-0472">Membrane</keyword>
<sequence length="921" mass="101238">MFFAAKPHFYGILNVLRIHGRHWSYKGDERLRKRKKWAVWAAPLAVLVLLCACFASAGLYPFGTKTLSWCDMNHQTVPLLMDFQDILRGKSSMLLNLQNAGGMSFWGVFFFFLSSPFTFLISFLPKASFYLFMNVLVLLKMSLCACTASILFLHTFSRLDGVRISCLSVMYACSGFALMYYQNIVWLDIACLFPLLVLGVCRLREAEKPALFLWTLSAIIVVDYYLSAMVLFWLVLLFSILSSFVVNRTRCRRQIVLLGLSTGAALLLTAVVWLPSLLQCGRSGRVVDLISSLSSGSILTGVQTTLPVWYCTGAAVAAVPLFFLLKRKGSRQRALFVSYLLLILPLFIDPIDRMWHLGSYQAFPVRFGYILTLTGLLLTGSYLSEVQPLQPEQKSRPLPLFFAGAAAAALIAIAGEMLSRPAMRTMLSHYVNNLWNDQTALQLGLLFALSATGVYLVLFLLFHAQKISVRVLCVLLCVVTAAEVSFNLQVYVAPAASDGHAYDTALDLSGRLKDSSLYRVKTDGLYFDTDLMGALGYPVLDHYTSLTDGTYMDTLQKMGYSAHWMESHSSGGTALTDSLLAQKYSITRLGEENGRTPLYSNHQYSLVRQPYSLPFGFVAQNCGSALPDGDRFGAQDMLYHTFFGRSDSLMTRYSPDISDFAQMSKAKDGSVTVTGAAYSSLLYHIQVTRKTALYFDCYTKASRDLTSSNYNSLSISVNGRMIRSLYPSADDNGLVDLGTFENQMVEVRVSVLHPVNCRSFGVAGMDLTKLQSALQNTQSQAVSLSASGNMLSGTAAARNSGWLVLPLRGGSGFTATVNGKPAQTAEAAGMFLAVQLQAGQNRVEVQYLPPGLAAGAVCSMAGFAAALLFLRLLKKKGTKCLRKLEKPAQVVFDIVTAVVSILLYLFPVAVYLAANLEVLFS</sequence>
<evidence type="ECO:0000256" key="1">
    <source>
        <dbReference type="SAM" id="Phobius"/>
    </source>
</evidence>
<feature type="transmembrane region" description="Helical" evidence="1">
    <location>
        <begin position="37"/>
        <end position="62"/>
    </location>
</feature>
<reference evidence="3" key="2">
    <citation type="journal article" date="2021" name="Appl. Environ. Microbiol.">
        <title>Adaptability of a Caproate-Producing Bacterium Contributes to Its Dominance in an Anaerobic Fermentation System.</title>
        <authorList>
            <person name="Wang H."/>
            <person name="Gu Y."/>
            <person name="Zhou W."/>
            <person name="Zhao D."/>
            <person name="Qiao Z."/>
            <person name="Zheng J."/>
            <person name="Gao J."/>
            <person name="Chen X."/>
            <person name="Ren C."/>
            <person name="Xu Y."/>
        </authorList>
    </citation>
    <scope>NUCLEOTIDE SEQUENCE</scope>
    <source>
        <strain evidence="3">JNU-WLY1368</strain>
    </source>
</reference>
<feature type="transmembrane region" description="Helical" evidence="1">
    <location>
        <begin position="131"/>
        <end position="156"/>
    </location>
</feature>
<dbReference type="Proteomes" id="UP000501316">
    <property type="component" value="Chromosome"/>
</dbReference>
<feature type="transmembrane region" description="Helical" evidence="1">
    <location>
        <begin position="255"/>
        <end position="274"/>
    </location>
</feature>
<dbReference type="EMBL" id="CP046161">
    <property type="protein sequence ID" value="QKO29574.1"/>
    <property type="molecule type" value="Genomic_DNA"/>
</dbReference>
<name>A0A859DPQ9_9FIRM</name>
<feature type="transmembrane region" description="Helical" evidence="1">
    <location>
        <begin position="332"/>
        <end position="348"/>
    </location>
</feature>
<evidence type="ECO:0000313" key="3">
    <source>
        <dbReference type="EMBL" id="QKO29574.1"/>
    </source>
</evidence>
<evidence type="ECO:0000313" key="4">
    <source>
        <dbReference type="Proteomes" id="UP000501316"/>
    </source>
</evidence>
<feature type="transmembrane region" description="Helical" evidence="1">
    <location>
        <begin position="890"/>
        <end position="914"/>
    </location>
</feature>